<reference evidence="2 3" key="1">
    <citation type="submission" date="2020-07" db="EMBL/GenBank/DDBJ databases">
        <title>Sequencing the genomes of 1000 actinobacteria strains.</title>
        <authorList>
            <person name="Klenk H.-P."/>
        </authorList>
    </citation>
    <scope>NUCLEOTIDE SEQUENCE [LARGE SCALE GENOMIC DNA]</scope>
    <source>
        <strain evidence="2 3">DSM 45927</strain>
    </source>
</reference>
<proteinExistence type="predicted"/>
<feature type="compositionally biased region" description="Basic and acidic residues" evidence="1">
    <location>
        <begin position="90"/>
        <end position="99"/>
    </location>
</feature>
<comment type="caution">
    <text evidence="2">The sequence shown here is derived from an EMBL/GenBank/DDBJ whole genome shotgun (WGS) entry which is preliminary data.</text>
</comment>
<organism evidence="2 3">
    <name type="scientific">Streptomonospora nanhaiensis</name>
    <dbReference type="NCBI Taxonomy" id="1323731"/>
    <lineage>
        <taxon>Bacteria</taxon>
        <taxon>Bacillati</taxon>
        <taxon>Actinomycetota</taxon>
        <taxon>Actinomycetes</taxon>
        <taxon>Streptosporangiales</taxon>
        <taxon>Nocardiopsidaceae</taxon>
        <taxon>Streptomonospora</taxon>
    </lineage>
</organism>
<gene>
    <name evidence="2" type="ORF">HNR12_000445</name>
</gene>
<protein>
    <submittedName>
        <fullName evidence="2">Uncharacterized protein</fullName>
    </submittedName>
</protein>
<feature type="compositionally biased region" description="Basic and acidic residues" evidence="1">
    <location>
        <begin position="171"/>
        <end position="190"/>
    </location>
</feature>
<accession>A0A853BFD9</accession>
<feature type="compositionally biased region" description="Basic residues" evidence="1">
    <location>
        <begin position="1"/>
        <end position="11"/>
    </location>
</feature>
<feature type="compositionally biased region" description="Basic residues" evidence="1">
    <location>
        <begin position="34"/>
        <end position="43"/>
    </location>
</feature>
<evidence type="ECO:0000313" key="2">
    <source>
        <dbReference type="EMBL" id="NYI94168.1"/>
    </source>
</evidence>
<name>A0A853BFD9_9ACTN</name>
<feature type="region of interest" description="Disordered" evidence="1">
    <location>
        <begin position="1"/>
        <end position="259"/>
    </location>
</feature>
<dbReference type="Proteomes" id="UP000575985">
    <property type="component" value="Unassembled WGS sequence"/>
</dbReference>
<dbReference type="EMBL" id="JACCFO010000001">
    <property type="protein sequence ID" value="NYI94168.1"/>
    <property type="molecule type" value="Genomic_DNA"/>
</dbReference>
<sequence>MAAVRSQHRHPRTESRARASGSGPRPRTGQPSARLRRGRRRRVAGGGPPPPPPDARALTGQRGRRGVRQRSASPADRGLAATGAVGTRSGGEDSAKGDRGPAFGPGWGSATQQGRGCRAGRESAGGTAPGDDSASPLGLRPPELGSETACLCSVASRREAKSQGVRRSRTHDHPDGRNREIATQRSEHSPHSTPGRRHGVSSCGPQGPTRLLHPSPLVPRADIEREWSLAPAAARRIPPPSPAEPRLRGRPARAATSPPMAVSAVHGDLWVGPMVVLVGCAAWRPHPRVPRPIG</sequence>
<dbReference type="AlphaFoldDB" id="A0A853BFD9"/>
<keyword evidence="3" id="KW-1185">Reference proteome</keyword>
<evidence type="ECO:0000256" key="1">
    <source>
        <dbReference type="SAM" id="MobiDB-lite"/>
    </source>
</evidence>
<evidence type="ECO:0000313" key="3">
    <source>
        <dbReference type="Proteomes" id="UP000575985"/>
    </source>
</evidence>